<evidence type="ECO:0008006" key="4">
    <source>
        <dbReference type="Google" id="ProtNLM"/>
    </source>
</evidence>
<feature type="transmembrane region" description="Helical" evidence="1">
    <location>
        <begin position="43"/>
        <end position="64"/>
    </location>
</feature>
<dbReference type="Proteomes" id="UP001157034">
    <property type="component" value="Unassembled WGS sequence"/>
</dbReference>
<feature type="transmembrane region" description="Helical" evidence="1">
    <location>
        <begin position="70"/>
        <end position="91"/>
    </location>
</feature>
<name>A0ABQ6JYL7_9MICO</name>
<keyword evidence="1" id="KW-0812">Transmembrane</keyword>
<gene>
    <name evidence="2" type="ORF">GCM10025881_01770</name>
</gene>
<keyword evidence="1" id="KW-1133">Transmembrane helix</keyword>
<accession>A0ABQ6JYL7</accession>
<keyword evidence="3" id="KW-1185">Reference proteome</keyword>
<sequence length="136" mass="15675">MSKDQIAAQRERARVGMAAGQEQYLPQRDRGPQKRYTRDFVDARWSVGEVLLPLLALVIVSYFFPTIAQYALFGVWIVIAIVVIDGIVIGFQLRKRLSAKFGTVERGVRWYAFMRAIQLRPMRMPKAQVRRGQYPS</sequence>
<proteinExistence type="predicted"/>
<organism evidence="2 3">
    <name type="scientific">Pseudolysinimonas kribbensis</name>
    <dbReference type="NCBI Taxonomy" id="433641"/>
    <lineage>
        <taxon>Bacteria</taxon>
        <taxon>Bacillati</taxon>
        <taxon>Actinomycetota</taxon>
        <taxon>Actinomycetes</taxon>
        <taxon>Micrococcales</taxon>
        <taxon>Microbacteriaceae</taxon>
        <taxon>Pseudolysinimonas</taxon>
    </lineage>
</organism>
<dbReference type="Pfam" id="PF11241">
    <property type="entry name" value="DUF3043"/>
    <property type="match status" value="1"/>
</dbReference>
<comment type="caution">
    <text evidence="2">The sequence shown here is derived from an EMBL/GenBank/DDBJ whole genome shotgun (WGS) entry which is preliminary data.</text>
</comment>
<evidence type="ECO:0000256" key="1">
    <source>
        <dbReference type="SAM" id="Phobius"/>
    </source>
</evidence>
<dbReference type="InterPro" id="IPR021403">
    <property type="entry name" value="DUF3043"/>
</dbReference>
<evidence type="ECO:0000313" key="3">
    <source>
        <dbReference type="Proteomes" id="UP001157034"/>
    </source>
</evidence>
<dbReference type="EMBL" id="BSVB01000001">
    <property type="protein sequence ID" value="GMA93353.1"/>
    <property type="molecule type" value="Genomic_DNA"/>
</dbReference>
<reference evidence="3" key="1">
    <citation type="journal article" date="2019" name="Int. J. Syst. Evol. Microbiol.">
        <title>The Global Catalogue of Microorganisms (GCM) 10K type strain sequencing project: providing services to taxonomists for standard genome sequencing and annotation.</title>
        <authorList>
            <consortium name="The Broad Institute Genomics Platform"/>
            <consortium name="The Broad Institute Genome Sequencing Center for Infectious Disease"/>
            <person name="Wu L."/>
            <person name="Ma J."/>
        </authorList>
    </citation>
    <scope>NUCLEOTIDE SEQUENCE [LARGE SCALE GENOMIC DNA]</scope>
    <source>
        <strain evidence="3">NBRC 108894</strain>
    </source>
</reference>
<keyword evidence="1" id="KW-0472">Membrane</keyword>
<protein>
    <recommendedName>
        <fullName evidence="4">DUF3043 domain-containing protein</fullName>
    </recommendedName>
</protein>
<evidence type="ECO:0000313" key="2">
    <source>
        <dbReference type="EMBL" id="GMA93353.1"/>
    </source>
</evidence>